<keyword evidence="2" id="KW-1185">Reference proteome</keyword>
<protein>
    <submittedName>
        <fullName evidence="1">Uncharacterized protein</fullName>
    </submittedName>
</protein>
<evidence type="ECO:0000313" key="1">
    <source>
        <dbReference type="EMBL" id="EEF29683.1"/>
    </source>
</evidence>
<proteinExistence type="predicted"/>
<dbReference type="Proteomes" id="UP000008311">
    <property type="component" value="Unassembled WGS sequence"/>
</dbReference>
<sequence length="83" mass="9671">MIRPRYQPKNTNLTINVLAWNCQGLGQALVVKALKELARNPRGDDKERVWNRIRGPKNECGDAWLWYDDFNVYLKPLSKKGTK</sequence>
<reference evidence="2" key="1">
    <citation type="journal article" date="2010" name="Nat. Biotechnol.">
        <title>Draft genome sequence of the oilseed species Ricinus communis.</title>
        <authorList>
            <person name="Chan A.P."/>
            <person name="Crabtree J."/>
            <person name="Zhao Q."/>
            <person name="Lorenzi H."/>
            <person name="Orvis J."/>
            <person name="Puiu D."/>
            <person name="Melake-Berhan A."/>
            <person name="Jones K.M."/>
            <person name="Redman J."/>
            <person name="Chen G."/>
            <person name="Cahoon E.B."/>
            <person name="Gedil M."/>
            <person name="Stanke M."/>
            <person name="Haas B.J."/>
            <person name="Wortman J.R."/>
            <person name="Fraser-Liggett C.M."/>
            <person name="Ravel J."/>
            <person name="Rabinowicz P.D."/>
        </authorList>
    </citation>
    <scope>NUCLEOTIDE SEQUENCE [LARGE SCALE GENOMIC DNA]</scope>
    <source>
        <strain evidence="2">cv. Hale</strain>
    </source>
</reference>
<name>B9T379_RICCO</name>
<organism evidence="1 2">
    <name type="scientific">Ricinus communis</name>
    <name type="common">Castor bean</name>
    <dbReference type="NCBI Taxonomy" id="3988"/>
    <lineage>
        <taxon>Eukaryota</taxon>
        <taxon>Viridiplantae</taxon>
        <taxon>Streptophyta</taxon>
        <taxon>Embryophyta</taxon>
        <taxon>Tracheophyta</taxon>
        <taxon>Spermatophyta</taxon>
        <taxon>Magnoliopsida</taxon>
        <taxon>eudicotyledons</taxon>
        <taxon>Gunneridae</taxon>
        <taxon>Pentapetalae</taxon>
        <taxon>rosids</taxon>
        <taxon>fabids</taxon>
        <taxon>Malpighiales</taxon>
        <taxon>Euphorbiaceae</taxon>
        <taxon>Acalyphoideae</taxon>
        <taxon>Acalypheae</taxon>
        <taxon>Ricinus</taxon>
    </lineage>
</organism>
<gene>
    <name evidence="1" type="ORF">RCOM_0714980</name>
</gene>
<dbReference type="InParanoid" id="B9T379"/>
<evidence type="ECO:0000313" key="2">
    <source>
        <dbReference type="Proteomes" id="UP000008311"/>
    </source>
</evidence>
<dbReference type="EMBL" id="EQ974404">
    <property type="protein sequence ID" value="EEF29683.1"/>
    <property type="molecule type" value="Genomic_DNA"/>
</dbReference>
<dbReference type="AlphaFoldDB" id="B9T379"/>
<accession>B9T379</accession>